<evidence type="ECO:0000313" key="2">
    <source>
        <dbReference type="EMBL" id="MBW76016.1"/>
    </source>
</evidence>
<keyword evidence="1" id="KW-1133">Transmembrane helix</keyword>
<reference evidence="2" key="1">
    <citation type="submission" date="2018-01" db="EMBL/GenBank/DDBJ databases">
        <title>An insight into the sialome of Amazonian anophelines.</title>
        <authorList>
            <person name="Ribeiro J.M."/>
            <person name="Scarpassa V."/>
            <person name="Calvo E."/>
        </authorList>
    </citation>
    <scope>NUCLEOTIDE SEQUENCE</scope>
</reference>
<protein>
    <submittedName>
        <fullName evidence="2">Putative secreted protein</fullName>
    </submittedName>
</protein>
<dbReference type="EMBL" id="GGFL01011838">
    <property type="protein sequence ID" value="MBW76016.1"/>
    <property type="molecule type" value="Transcribed_RNA"/>
</dbReference>
<name>A0A2M4DEN6_ANODA</name>
<proteinExistence type="predicted"/>
<sequence length="68" mass="7355">MDMATLAGGVVTGTVRACVLVCVLAIAGTVHGGRMSKIAKCSTMSICQWQNEERRRRKEKEEEATTAI</sequence>
<keyword evidence="1" id="KW-0812">Transmembrane</keyword>
<feature type="transmembrane region" description="Helical" evidence="1">
    <location>
        <begin position="6"/>
        <end position="30"/>
    </location>
</feature>
<evidence type="ECO:0000256" key="1">
    <source>
        <dbReference type="SAM" id="Phobius"/>
    </source>
</evidence>
<keyword evidence="1" id="KW-0472">Membrane</keyword>
<organism evidence="2">
    <name type="scientific">Anopheles darlingi</name>
    <name type="common">Mosquito</name>
    <dbReference type="NCBI Taxonomy" id="43151"/>
    <lineage>
        <taxon>Eukaryota</taxon>
        <taxon>Metazoa</taxon>
        <taxon>Ecdysozoa</taxon>
        <taxon>Arthropoda</taxon>
        <taxon>Hexapoda</taxon>
        <taxon>Insecta</taxon>
        <taxon>Pterygota</taxon>
        <taxon>Neoptera</taxon>
        <taxon>Endopterygota</taxon>
        <taxon>Diptera</taxon>
        <taxon>Nematocera</taxon>
        <taxon>Culicoidea</taxon>
        <taxon>Culicidae</taxon>
        <taxon>Anophelinae</taxon>
        <taxon>Anopheles</taxon>
    </lineage>
</organism>
<accession>A0A2M4DEN6</accession>
<dbReference type="AlphaFoldDB" id="A0A2M4DEN6"/>